<evidence type="ECO:0000313" key="3">
    <source>
        <dbReference type="EMBL" id="AEV69363.1"/>
    </source>
</evidence>
<dbReference type="PANTHER" id="PTHR45947:SF3">
    <property type="entry name" value="SULFOQUINOVOSYL TRANSFERASE SQD2"/>
    <property type="match status" value="1"/>
</dbReference>
<dbReference type="RefSeq" id="WP_014255913.1">
    <property type="nucleotide sequence ID" value="NC_016627.1"/>
</dbReference>
<evidence type="ECO:0000259" key="1">
    <source>
        <dbReference type="Pfam" id="PF00534"/>
    </source>
</evidence>
<gene>
    <name evidence="3" type="ordered locus">Clocl_2814</name>
</gene>
<dbReference type="Proteomes" id="UP000005435">
    <property type="component" value="Chromosome"/>
</dbReference>
<reference evidence="3 4" key="2">
    <citation type="journal article" date="2012" name="Stand. Genomic Sci.">
        <title>Complete Genome Sequence of Clostridium clariflavum DSM 19732.</title>
        <authorList>
            <person name="Izquierdo J.A."/>
            <person name="Goodwin L."/>
            <person name="Davenport K.W."/>
            <person name="Teshima H."/>
            <person name="Bruce D."/>
            <person name="Detter C."/>
            <person name="Tapia R."/>
            <person name="Han S."/>
            <person name="Land M."/>
            <person name="Hauser L."/>
            <person name="Jeffries C.D."/>
            <person name="Han J."/>
            <person name="Pitluck S."/>
            <person name="Nolan M."/>
            <person name="Chen A."/>
            <person name="Huntemann M."/>
            <person name="Mavromatis K."/>
            <person name="Mikhailova N."/>
            <person name="Liolios K."/>
            <person name="Woyke T."/>
            <person name="Lynd L.R."/>
        </authorList>
    </citation>
    <scope>NUCLEOTIDE SEQUENCE [LARGE SCALE GENOMIC DNA]</scope>
    <source>
        <strain evidence="4">DSM 19732 / NBRC 101661 / EBR45</strain>
    </source>
</reference>
<dbReference type="AlphaFoldDB" id="G8M354"/>
<dbReference type="PANTHER" id="PTHR45947">
    <property type="entry name" value="SULFOQUINOVOSYL TRANSFERASE SQD2"/>
    <property type="match status" value="1"/>
</dbReference>
<dbReference type="HOGENOM" id="CLU_009583_33_0_9"/>
<dbReference type="InterPro" id="IPR050194">
    <property type="entry name" value="Glycosyltransferase_grp1"/>
</dbReference>
<dbReference type="SUPFAM" id="SSF53756">
    <property type="entry name" value="UDP-Glycosyltransferase/glycogen phosphorylase"/>
    <property type="match status" value="1"/>
</dbReference>
<proteinExistence type="predicted"/>
<accession>G8M354</accession>
<reference evidence="4" key="1">
    <citation type="submission" date="2011-12" db="EMBL/GenBank/DDBJ databases">
        <title>Complete sequence of Clostridium clariflavum DSM 19732.</title>
        <authorList>
            <consortium name="US DOE Joint Genome Institute"/>
            <person name="Lucas S."/>
            <person name="Han J."/>
            <person name="Lapidus A."/>
            <person name="Cheng J.-F."/>
            <person name="Goodwin L."/>
            <person name="Pitluck S."/>
            <person name="Peters L."/>
            <person name="Teshima H."/>
            <person name="Detter J.C."/>
            <person name="Han C."/>
            <person name="Tapia R."/>
            <person name="Land M."/>
            <person name="Hauser L."/>
            <person name="Kyrpides N."/>
            <person name="Ivanova N."/>
            <person name="Pagani I."/>
            <person name="Kitzmiller T."/>
            <person name="Lynd L."/>
            <person name="Izquierdo J."/>
            <person name="Woyke T."/>
        </authorList>
    </citation>
    <scope>NUCLEOTIDE SEQUENCE [LARGE SCALE GENOMIC DNA]</scope>
    <source>
        <strain evidence="4">DSM 19732 / NBRC 101661 / EBR45</strain>
    </source>
</reference>
<dbReference type="InterPro" id="IPR001296">
    <property type="entry name" value="Glyco_trans_1"/>
</dbReference>
<dbReference type="EMBL" id="CP003065">
    <property type="protein sequence ID" value="AEV69363.1"/>
    <property type="molecule type" value="Genomic_DNA"/>
</dbReference>
<feature type="domain" description="Glycosyl transferase family 1" evidence="1">
    <location>
        <begin position="182"/>
        <end position="337"/>
    </location>
</feature>
<dbReference type="GO" id="GO:0016757">
    <property type="term" value="F:glycosyltransferase activity"/>
    <property type="evidence" value="ECO:0007669"/>
    <property type="project" value="InterPro"/>
</dbReference>
<dbReference type="OrthoDB" id="9804196at2"/>
<evidence type="ECO:0000259" key="2">
    <source>
        <dbReference type="Pfam" id="PF13439"/>
    </source>
</evidence>
<name>G8M354_ACECE</name>
<dbReference type="eggNOG" id="COG0438">
    <property type="taxonomic scope" value="Bacteria"/>
</dbReference>
<dbReference type="Gene3D" id="3.40.50.2000">
    <property type="entry name" value="Glycogen Phosphorylase B"/>
    <property type="match status" value="2"/>
</dbReference>
<evidence type="ECO:0000313" key="4">
    <source>
        <dbReference type="Proteomes" id="UP000005435"/>
    </source>
</evidence>
<organism evidence="3 4">
    <name type="scientific">Acetivibrio clariflavus (strain DSM 19732 / NBRC 101661 / EBR45)</name>
    <name type="common">Clostridium clariflavum</name>
    <dbReference type="NCBI Taxonomy" id="720554"/>
    <lineage>
        <taxon>Bacteria</taxon>
        <taxon>Bacillati</taxon>
        <taxon>Bacillota</taxon>
        <taxon>Clostridia</taxon>
        <taxon>Eubacteriales</taxon>
        <taxon>Oscillospiraceae</taxon>
        <taxon>Acetivibrio</taxon>
    </lineage>
</organism>
<feature type="domain" description="Glycosyltransferase subfamily 4-like N-terminal" evidence="2">
    <location>
        <begin position="15"/>
        <end position="172"/>
    </location>
</feature>
<dbReference type="Pfam" id="PF00534">
    <property type="entry name" value="Glycos_transf_1"/>
    <property type="match status" value="1"/>
</dbReference>
<dbReference type="InterPro" id="IPR028098">
    <property type="entry name" value="Glyco_trans_4-like_N"/>
</dbReference>
<dbReference type="STRING" id="720554.Clocl_2814"/>
<protein>
    <submittedName>
        <fullName evidence="3">Glycosyltransferase</fullName>
    </submittedName>
</protein>
<sequence length="367" mass="42120" precursor="true">MIRVLLVLKDLRVGNGIASCIMNYYDFLIDNGFSIDFLLLQNIDSDYMNKAMQHGKVFVLPYSKMKYSKSVKKCLDSIFKNNKYDIIHVNARGPYGAWILKKASKEEIKYRIYHSHNPKNNLTLKSTLNSFIYNRLCVKRATHYLACSKTAGNSIFGERKYSILKNCIDPERFMYNSDHRLKIRRELKIEESTIVIGTVARLDKQKNPLFVLDCFAEFLLINNNAVLVWVGNGSMMDQVKEYAKARNIDNKVYFVGVKKNVNEWYSMMDYFLLPSKFEGLGIVFIEAQASGLPCFGSTAVPEDTEVTNLMHRLDIKSGAKVWANAIAKCEKNVNRGEAVNQIKQSGYDIKNEYDALAKYYNSLIERG</sequence>
<keyword evidence="4" id="KW-1185">Reference proteome</keyword>
<dbReference type="Pfam" id="PF13439">
    <property type="entry name" value="Glyco_transf_4"/>
    <property type="match status" value="1"/>
</dbReference>
<keyword evidence="3" id="KW-0808">Transferase</keyword>
<dbReference type="KEGG" id="ccl:Clocl_2814"/>